<keyword evidence="2" id="KW-0808">Transferase</keyword>
<reference evidence="3" key="1">
    <citation type="submission" date="2021-10" db="EMBL/GenBank/DDBJ databases">
        <title>De novo Genome Assembly of Clathrus columnatus (Basidiomycota, Fungi) Using Illumina and Nanopore Sequence Data.</title>
        <authorList>
            <person name="Ogiso-Tanaka E."/>
            <person name="Itagaki H."/>
            <person name="Hosoya T."/>
            <person name="Hosaka K."/>
        </authorList>
    </citation>
    <scope>NUCLEOTIDE SEQUENCE</scope>
    <source>
        <strain evidence="3">MO-923</strain>
    </source>
</reference>
<protein>
    <submittedName>
        <fullName evidence="3">Uncharacterized protein</fullName>
    </submittedName>
</protein>
<sequence length="681" mass="76950">MLSTNGRAQPLDAKSPKDPFDVLSKILKHQSYDFEFWWQTTAKIFAQIMRRSSYPLDRQYEYLLFYYFSLIPELGPAPHLESKSGSPVQITKPTFRSYMTDDHTPVEISWQTNESGDVVARFSIDPIITQSRGMGVDFDLFEKLSASDVIAPGLDLEWCRVCAKTLTVSSISLDNVNKIAEYPSQFFIGFDCCLRGIVLKAYFMPEVRSKLSGVSKVDLVSQCVQELSMTADPRGYYPSDLKEPWSKVTSFFESLGEEQLPNIPLIAVDCLPAKQNRLKVYCRTPLATLFNLRRYLFFGRLEVIDSNPTLQRGLTQIELIWNLLFPNITEDVEPLTNHPNHPTGGLLFYYEIRGGQGDPFPKVYIPVRHLCPNDAHIVEALSAFYERTGNDKAAKAYKDDIQEILKLNAHSGIHTYVSIAIKQKNIEVTSYFNPECYSGFECHMVDKGWSVVDDVGSLPASPPSRHSPLPLVLPSLSLQHDTPVVRDSYIILGSQPSIKSDLVDFLDIQALNVDFYQTDNVYDILTLVCDAILDRFRAGLPSITSSPLALTSHDLIAQSHSRFFTAAILVLSSSTPTPLERRLISTLSCHIPVIPVVSHHRRRRLPNSDHPPPLTPLQLKTILFHSPQAIYKIQQEAAHRFLSTHYSQSINSQKFIQTQDAPCYQQYSSITLDPLHLPSFK</sequence>
<dbReference type="InterPro" id="IPR017795">
    <property type="entry name" value="ABBA_NscD-like"/>
</dbReference>
<accession>A0AAV5ASA3</accession>
<name>A0AAV5ASA3_9AGAM</name>
<dbReference type="InterPro" id="IPR033964">
    <property type="entry name" value="ABBA"/>
</dbReference>
<dbReference type="CDD" id="cd13929">
    <property type="entry name" value="PT-DMATS_CymD"/>
    <property type="match status" value="1"/>
</dbReference>
<dbReference type="SFLD" id="SFLDG01162">
    <property type="entry name" value="I"/>
    <property type="match status" value="1"/>
</dbReference>
<organism evidence="3 4">
    <name type="scientific">Clathrus columnatus</name>
    <dbReference type="NCBI Taxonomy" id="1419009"/>
    <lineage>
        <taxon>Eukaryota</taxon>
        <taxon>Fungi</taxon>
        <taxon>Dikarya</taxon>
        <taxon>Basidiomycota</taxon>
        <taxon>Agaricomycotina</taxon>
        <taxon>Agaricomycetes</taxon>
        <taxon>Phallomycetidae</taxon>
        <taxon>Phallales</taxon>
        <taxon>Clathraceae</taxon>
        <taxon>Clathrus</taxon>
    </lineage>
</organism>
<dbReference type="SFLD" id="SFLDS00036">
    <property type="entry name" value="Aromatic_Prenyltransferase"/>
    <property type="match status" value="1"/>
</dbReference>
<proteinExistence type="inferred from homology"/>
<dbReference type="Pfam" id="PF11991">
    <property type="entry name" value="Trp_DMAT"/>
    <property type="match status" value="1"/>
</dbReference>
<dbReference type="Proteomes" id="UP001050691">
    <property type="component" value="Unassembled WGS sequence"/>
</dbReference>
<evidence type="ECO:0000256" key="1">
    <source>
        <dbReference type="ARBA" id="ARBA00010209"/>
    </source>
</evidence>
<dbReference type="GO" id="GO:0016765">
    <property type="term" value="F:transferase activity, transferring alkyl or aryl (other than methyl) groups"/>
    <property type="evidence" value="ECO:0007669"/>
    <property type="project" value="InterPro"/>
</dbReference>
<evidence type="ECO:0000256" key="2">
    <source>
        <dbReference type="ARBA" id="ARBA00022679"/>
    </source>
</evidence>
<evidence type="ECO:0000313" key="3">
    <source>
        <dbReference type="EMBL" id="GJJ14770.1"/>
    </source>
</evidence>
<keyword evidence="4" id="KW-1185">Reference proteome</keyword>
<dbReference type="NCBIfam" id="TIGR03429">
    <property type="entry name" value="arom_pren_DMATS"/>
    <property type="match status" value="1"/>
</dbReference>
<evidence type="ECO:0000313" key="4">
    <source>
        <dbReference type="Proteomes" id="UP001050691"/>
    </source>
</evidence>
<gene>
    <name evidence="3" type="ORF">Clacol_009038</name>
</gene>
<dbReference type="PANTHER" id="PTHR40627">
    <property type="entry name" value="INDOLE PRENYLTRANSFERASE TDIB-RELATED"/>
    <property type="match status" value="1"/>
</dbReference>
<dbReference type="GO" id="GO:0009820">
    <property type="term" value="P:alkaloid metabolic process"/>
    <property type="evidence" value="ECO:0007669"/>
    <property type="project" value="InterPro"/>
</dbReference>
<comment type="similarity">
    <text evidence="1">Belongs to the tryptophan dimethylallyltransferase family.</text>
</comment>
<dbReference type="EMBL" id="BPWL01000010">
    <property type="protein sequence ID" value="GJJ14770.1"/>
    <property type="molecule type" value="Genomic_DNA"/>
</dbReference>
<comment type="caution">
    <text evidence="3">The sequence shown here is derived from an EMBL/GenBank/DDBJ whole genome shotgun (WGS) entry which is preliminary data.</text>
</comment>
<dbReference type="AlphaFoldDB" id="A0AAV5ASA3"/>
<dbReference type="PANTHER" id="PTHR40627:SF4">
    <property type="entry name" value="PRENYLTRANSFERASE ASQH1-RELATED"/>
    <property type="match status" value="1"/>
</dbReference>